<organism evidence="1">
    <name type="scientific">Pseudomonas phage RVTF4</name>
    <dbReference type="NCBI Taxonomy" id="3236931"/>
    <lineage>
        <taxon>Viruses</taxon>
    </lineage>
</organism>
<sequence>MIQFKPEALQLVLDANAFVGGNKFDGHYHNVLKFMGENHPDFFDGVNVVPDDGDDLSSWRQWRAYLRAMIQRGAKFEVANTRSYWFVHEMEIEVGFTKHRAICLEYVSQYGDVFTGHGSEYYPIGAYTAVMAALTHRVKHGMTITPTTMGFQSVIDAEAMAEIYKDEV</sequence>
<name>A0AB39CCR2_9VIRU</name>
<accession>A0AB39CCR2</accession>
<evidence type="ECO:0000313" key="1">
    <source>
        <dbReference type="EMBL" id="XDJ14773.1"/>
    </source>
</evidence>
<dbReference type="EMBL" id="PQ015378">
    <property type="protein sequence ID" value="XDJ14773.1"/>
    <property type="molecule type" value="Genomic_DNA"/>
</dbReference>
<reference evidence="1" key="1">
    <citation type="submission" date="2024-07" db="EMBL/GenBank/DDBJ databases">
        <authorList>
            <person name="Bringhurst R.M."/>
            <person name="Homer T.E."/>
        </authorList>
    </citation>
    <scope>NUCLEOTIDE SEQUENCE</scope>
</reference>
<proteinExistence type="predicted"/>
<protein>
    <submittedName>
        <fullName evidence="1">Uncharacterized protein</fullName>
    </submittedName>
</protein>